<dbReference type="EMBL" id="PIPO01000004">
    <property type="protein sequence ID" value="RUO32361.1"/>
    <property type="molecule type" value="Genomic_DNA"/>
</dbReference>
<dbReference type="InterPro" id="IPR027417">
    <property type="entry name" value="P-loop_NTPase"/>
</dbReference>
<sequence>MRIEAPEQSQEPGLAIATKITASQQAILDQLHNHVAFSESLIFLSGPPGAGKSTILEVFLEQASDYANLAYLPQPSKINADAMRSKILRQLVSLDAFSTDDRILEALQRNMKPGRQHLVVCVDNGESLPAAILSELQELATSRHLFKPDQRVSVVIAGSAEWIKRASKGLSLGSKEPASRIEVSPFSKREQASFARKLVETQSKSIPEEKLSAVLQQTQGYPGEIQQALETLLLKPKAAARSAKRGEQTSSEKGTAKAPKSGSALNKLLLLMTVIAFALALYVAWMLHEGQPGDREPESRPVEAEVETTSQPEPTSAGQETPPVVVEPADDGVAMDYDQAMTRLRERSSQRQAQASVEELTAPLNEQPDTIAPAPVAEQTAEASATADTSDQAETAYDNQELWQRNAQRYVLQVAAFSDEARLELFLNEFSHPQLRIYQTLRDDESWYFVVVGDYPSAQAARDYVTEQSEQEDSELQGLQPWPKSIAGVRQDLAPVMGDNAAATN</sequence>
<feature type="compositionally biased region" description="Basic and acidic residues" evidence="1">
    <location>
        <begin position="291"/>
        <end position="303"/>
    </location>
</feature>
<dbReference type="GO" id="GO:0016887">
    <property type="term" value="F:ATP hydrolysis activity"/>
    <property type="evidence" value="ECO:0007669"/>
    <property type="project" value="InterPro"/>
</dbReference>
<feature type="region of interest" description="Disordered" evidence="1">
    <location>
        <begin position="291"/>
        <end position="325"/>
    </location>
</feature>
<protein>
    <recommendedName>
        <fullName evidence="3">SPOR domain-containing protein</fullName>
    </recommendedName>
</protein>
<dbReference type="SUPFAM" id="SSF52540">
    <property type="entry name" value="P-loop containing nucleoside triphosphate hydrolases"/>
    <property type="match status" value="1"/>
</dbReference>
<feature type="compositionally biased region" description="Polar residues" evidence="1">
    <location>
        <begin position="307"/>
        <end position="319"/>
    </location>
</feature>
<feature type="domain" description="SPOR" evidence="3">
    <location>
        <begin position="404"/>
        <end position="486"/>
    </location>
</feature>
<dbReference type="AlphaFoldDB" id="A0A432WF26"/>
<proteinExistence type="predicted"/>
<dbReference type="Pfam" id="PF13401">
    <property type="entry name" value="AAA_22"/>
    <property type="match status" value="1"/>
</dbReference>
<dbReference type="Proteomes" id="UP000287823">
    <property type="component" value="Unassembled WGS sequence"/>
</dbReference>
<evidence type="ECO:0000259" key="3">
    <source>
        <dbReference type="PROSITE" id="PS51724"/>
    </source>
</evidence>
<comment type="caution">
    <text evidence="4">The sequence shown here is derived from an EMBL/GenBank/DDBJ whole genome shotgun (WGS) entry which is preliminary data.</text>
</comment>
<evidence type="ECO:0000256" key="1">
    <source>
        <dbReference type="SAM" id="MobiDB-lite"/>
    </source>
</evidence>
<name>A0A432WF26_9GAMM</name>
<dbReference type="GO" id="GO:0042834">
    <property type="term" value="F:peptidoglycan binding"/>
    <property type="evidence" value="ECO:0007669"/>
    <property type="project" value="InterPro"/>
</dbReference>
<keyword evidence="2" id="KW-1133">Transmembrane helix</keyword>
<dbReference type="InterPro" id="IPR049945">
    <property type="entry name" value="AAA_22"/>
</dbReference>
<dbReference type="SUPFAM" id="SSF110997">
    <property type="entry name" value="Sporulation related repeat"/>
    <property type="match status" value="1"/>
</dbReference>
<dbReference type="InterPro" id="IPR036680">
    <property type="entry name" value="SPOR-like_sf"/>
</dbReference>
<accession>A0A432WF26</accession>
<dbReference type="PANTHER" id="PTHR35894">
    <property type="entry name" value="GENERAL SECRETION PATHWAY PROTEIN A-RELATED"/>
    <property type="match status" value="1"/>
</dbReference>
<dbReference type="RefSeq" id="WP_126799148.1">
    <property type="nucleotide sequence ID" value="NZ_PIPO01000004.1"/>
</dbReference>
<evidence type="ECO:0000313" key="5">
    <source>
        <dbReference type="Proteomes" id="UP000287823"/>
    </source>
</evidence>
<feature type="transmembrane region" description="Helical" evidence="2">
    <location>
        <begin position="268"/>
        <end position="287"/>
    </location>
</feature>
<dbReference type="InterPro" id="IPR052026">
    <property type="entry name" value="ExeA_AAA_ATPase_DNA-bind"/>
</dbReference>
<feature type="region of interest" description="Disordered" evidence="1">
    <location>
        <begin position="344"/>
        <end position="370"/>
    </location>
</feature>
<evidence type="ECO:0000313" key="4">
    <source>
        <dbReference type="EMBL" id="RUO32361.1"/>
    </source>
</evidence>
<dbReference type="Gene3D" id="3.30.70.1070">
    <property type="entry name" value="Sporulation related repeat"/>
    <property type="match status" value="1"/>
</dbReference>
<evidence type="ECO:0000256" key="2">
    <source>
        <dbReference type="SAM" id="Phobius"/>
    </source>
</evidence>
<dbReference type="InterPro" id="IPR007730">
    <property type="entry name" value="SPOR-like_dom"/>
</dbReference>
<reference evidence="4 5" key="1">
    <citation type="journal article" date="2011" name="Front. Microbiol.">
        <title>Genomic signatures of strain selection and enhancement in Bacillus atrophaeus var. globigii, a historical biowarfare simulant.</title>
        <authorList>
            <person name="Gibbons H.S."/>
            <person name="Broomall S.M."/>
            <person name="McNew L.A."/>
            <person name="Daligault H."/>
            <person name="Chapman C."/>
            <person name="Bruce D."/>
            <person name="Karavis M."/>
            <person name="Krepps M."/>
            <person name="McGregor P.A."/>
            <person name="Hong C."/>
            <person name="Park K.H."/>
            <person name="Akmal A."/>
            <person name="Feldman A."/>
            <person name="Lin J.S."/>
            <person name="Chang W.E."/>
            <person name="Higgs B.W."/>
            <person name="Demirev P."/>
            <person name="Lindquist J."/>
            <person name="Liem A."/>
            <person name="Fochler E."/>
            <person name="Read T.D."/>
            <person name="Tapia R."/>
            <person name="Johnson S."/>
            <person name="Bishop-Lilly K.A."/>
            <person name="Detter C."/>
            <person name="Han C."/>
            <person name="Sozhamannan S."/>
            <person name="Rosenzweig C.N."/>
            <person name="Skowronski E.W."/>
        </authorList>
    </citation>
    <scope>NUCLEOTIDE SEQUENCE [LARGE SCALE GENOMIC DNA]</scope>
    <source>
        <strain evidence="4 5">Y4G10-17</strain>
    </source>
</reference>
<organism evidence="4 5">
    <name type="scientific">Aliidiomarina soli</name>
    <dbReference type="NCBI Taxonomy" id="1928574"/>
    <lineage>
        <taxon>Bacteria</taxon>
        <taxon>Pseudomonadati</taxon>
        <taxon>Pseudomonadota</taxon>
        <taxon>Gammaproteobacteria</taxon>
        <taxon>Alteromonadales</taxon>
        <taxon>Idiomarinaceae</taxon>
        <taxon>Aliidiomarina</taxon>
    </lineage>
</organism>
<dbReference type="PANTHER" id="PTHR35894:SF5">
    <property type="entry name" value="MU-LIKE PROPHAGE FLUMU DNA TRANSPOSITION PROTEIN B"/>
    <property type="match status" value="1"/>
</dbReference>
<dbReference type="Gene3D" id="3.40.50.300">
    <property type="entry name" value="P-loop containing nucleotide triphosphate hydrolases"/>
    <property type="match status" value="1"/>
</dbReference>
<keyword evidence="5" id="KW-1185">Reference proteome</keyword>
<dbReference type="Pfam" id="PF05036">
    <property type="entry name" value="SPOR"/>
    <property type="match status" value="1"/>
</dbReference>
<keyword evidence="2" id="KW-0812">Transmembrane</keyword>
<gene>
    <name evidence="4" type="ORF">CWE14_09430</name>
</gene>
<dbReference type="PROSITE" id="PS51724">
    <property type="entry name" value="SPOR"/>
    <property type="match status" value="1"/>
</dbReference>
<keyword evidence="2" id="KW-0472">Membrane</keyword>
<feature type="region of interest" description="Disordered" evidence="1">
    <location>
        <begin position="239"/>
        <end position="261"/>
    </location>
</feature>